<feature type="compositionally biased region" description="Low complexity" evidence="6">
    <location>
        <begin position="1588"/>
        <end position="1604"/>
    </location>
</feature>
<keyword evidence="9" id="KW-1185">Reference proteome</keyword>
<feature type="coiled-coil region" evidence="5">
    <location>
        <begin position="1717"/>
        <end position="1747"/>
    </location>
</feature>
<protein>
    <submittedName>
        <fullName evidence="8">Nfx1-type zinc finger-containing protein 1</fullName>
    </submittedName>
</protein>
<evidence type="ECO:0000313" key="8">
    <source>
        <dbReference type="EMBL" id="KAL3417064.1"/>
    </source>
</evidence>
<evidence type="ECO:0000256" key="2">
    <source>
        <dbReference type="ARBA" id="ARBA00022741"/>
    </source>
</evidence>
<dbReference type="InterPro" id="IPR041679">
    <property type="entry name" value="DNA2/NAM7-like_C"/>
</dbReference>
<accession>A0ABR4P162</accession>
<feature type="region of interest" description="Disordered" evidence="6">
    <location>
        <begin position="1566"/>
        <end position="1634"/>
    </location>
</feature>
<dbReference type="CDD" id="cd00009">
    <property type="entry name" value="AAA"/>
    <property type="match status" value="2"/>
</dbReference>
<keyword evidence="4" id="KW-0067">ATP-binding</keyword>
<dbReference type="PANTHER" id="PTHR43392:SF2">
    <property type="entry name" value="AAA-TYPE ATPASE FAMILY PROTEIN _ ANKYRIN REPEAT FAMILY PROTEIN"/>
    <property type="match status" value="1"/>
</dbReference>
<feature type="domain" description="AAA+ ATPase" evidence="7">
    <location>
        <begin position="772"/>
        <end position="908"/>
    </location>
</feature>
<dbReference type="Gene3D" id="3.40.50.300">
    <property type="entry name" value="P-loop containing nucleotide triphosphate hydrolases"/>
    <property type="match status" value="5"/>
</dbReference>
<dbReference type="CDD" id="cd18808">
    <property type="entry name" value="SF1_C_Upf1"/>
    <property type="match status" value="1"/>
</dbReference>
<feature type="compositionally biased region" description="Polar residues" evidence="6">
    <location>
        <begin position="685"/>
        <end position="707"/>
    </location>
</feature>
<dbReference type="Gene3D" id="1.10.8.60">
    <property type="match status" value="2"/>
</dbReference>
<dbReference type="PANTHER" id="PTHR43392">
    <property type="entry name" value="AAA-TYPE ATPASE FAMILY PROTEIN / ANKYRIN REPEAT FAMILY PROTEIN"/>
    <property type="match status" value="1"/>
</dbReference>
<evidence type="ECO:0000256" key="1">
    <source>
        <dbReference type="ARBA" id="ARBA00010378"/>
    </source>
</evidence>
<feature type="domain" description="AAA+ ATPase" evidence="7">
    <location>
        <begin position="1050"/>
        <end position="1238"/>
    </location>
</feature>
<dbReference type="Pfam" id="PF17866">
    <property type="entry name" value="AAA_lid_6"/>
    <property type="match status" value="2"/>
</dbReference>
<reference evidence="8 9" key="1">
    <citation type="submission" date="2024-06" db="EMBL/GenBank/DDBJ databases">
        <title>Complete genome of Phlyctema vagabunda strain 19-DSS-EL-015.</title>
        <authorList>
            <person name="Fiorenzani C."/>
        </authorList>
    </citation>
    <scope>NUCLEOTIDE SEQUENCE [LARGE SCALE GENOMIC DNA]</scope>
    <source>
        <strain evidence="8 9">19-DSS-EL-015</strain>
    </source>
</reference>
<keyword evidence="2" id="KW-0547">Nucleotide-binding</keyword>
<evidence type="ECO:0000256" key="3">
    <source>
        <dbReference type="ARBA" id="ARBA00022806"/>
    </source>
</evidence>
<dbReference type="PRINTS" id="PR00819">
    <property type="entry name" value="CBXCFQXSUPER"/>
</dbReference>
<organism evidence="8 9">
    <name type="scientific">Phlyctema vagabunda</name>
    <dbReference type="NCBI Taxonomy" id="108571"/>
    <lineage>
        <taxon>Eukaryota</taxon>
        <taxon>Fungi</taxon>
        <taxon>Dikarya</taxon>
        <taxon>Ascomycota</taxon>
        <taxon>Pezizomycotina</taxon>
        <taxon>Leotiomycetes</taxon>
        <taxon>Helotiales</taxon>
        <taxon>Dermateaceae</taxon>
        <taxon>Phlyctema</taxon>
    </lineage>
</organism>
<dbReference type="InterPro" id="IPR041677">
    <property type="entry name" value="DNA2/NAM7_AAA_11"/>
</dbReference>
<evidence type="ECO:0000256" key="6">
    <source>
        <dbReference type="SAM" id="MobiDB-lite"/>
    </source>
</evidence>
<dbReference type="InterPro" id="IPR003593">
    <property type="entry name" value="AAA+_ATPase"/>
</dbReference>
<dbReference type="SUPFAM" id="SSF52540">
    <property type="entry name" value="P-loop containing nucleoside triphosphate hydrolases"/>
    <property type="match status" value="4"/>
</dbReference>
<evidence type="ECO:0000256" key="5">
    <source>
        <dbReference type="SAM" id="Coils"/>
    </source>
</evidence>
<dbReference type="InterPro" id="IPR050773">
    <property type="entry name" value="CbxX/CfxQ_RuBisCO_ESX"/>
</dbReference>
<evidence type="ECO:0000256" key="4">
    <source>
        <dbReference type="ARBA" id="ARBA00022840"/>
    </source>
</evidence>
<dbReference type="InterPro" id="IPR003959">
    <property type="entry name" value="ATPase_AAA_core"/>
</dbReference>
<keyword evidence="5" id="KW-0175">Coiled coil</keyword>
<dbReference type="CDD" id="cd06008">
    <property type="entry name" value="NF-X1-zinc-finger"/>
    <property type="match status" value="1"/>
</dbReference>
<dbReference type="InterPro" id="IPR000641">
    <property type="entry name" value="CbxX/CfxQ"/>
</dbReference>
<dbReference type="InterPro" id="IPR041627">
    <property type="entry name" value="AAA_lid_6"/>
</dbReference>
<dbReference type="SMART" id="SM00382">
    <property type="entry name" value="AAA"/>
    <property type="match status" value="3"/>
</dbReference>
<evidence type="ECO:0000313" key="9">
    <source>
        <dbReference type="Proteomes" id="UP001629113"/>
    </source>
</evidence>
<evidence type="ECO:0000259" key="7">
    <source>
        <dbReference type="SMART" id="SM00382"/>
    </source>
</evidence>
<dbReference type="Pfam" id="PF00004">
    <property type="entry name" value="AAA"/>
    <property type="match status" value="3"/>
</dbReference>
<feature type="region of interest" description="Disordered" evidence="6">
    <location>
        <begin position="685"/>
        <end position="715"/>
    </location>
</feature>
<proteinExistence type="inferred from homology"/>
<comment type="similarity">
    <text evidence="1">Belongs to the CbxX/CfxQ family.</text>
</comment>
<dbReference type="Pfam" id="PF13086">
    <property type="entry name" value="AAA_11"/>
    <property type="match status" value="1"/>
</dbReference>
<keyword evidence="3" id="KW-0378">Hydrolase</keyword>
<comment type="caution">
    <text evidence="8">The sequence shown here is derived from an EMBL/GenBank/DDBJ whole genome shotgun (WGS) entry which is preliminary data.</text>
</comment>
<sequence length="1786" mass="199992">MDNGIPSENVVRLGSKSTPRTARLNLFERQRTGSYNKSRNGWEIVNNLETLVQNYRDELSIELKSYNQSEISWQDILTYLEFSENDDHFYPALLVPDDEDGMTRVGKAGKRVKPNYLYKRWSRGEDAGIFQMQAAEHYEIWAMDAKSRLERIKCWTRALLDEQASKVAALFSNYNKYQQRLAKALGERTAQTLKSMRVIGCTTTAAAKYASDLRDAAPGVVLVEEAGEILESHVLTALSPNTKQLILIGDHKQLRPKYSNYAISVEKGDGYDLNRSMFERLVLTGYPHTTLSKQHRMCPEISSLVRHLTYPNLQDAEKTRNRNPVRGIRDRVVFFNHNYPEVNAEELTDRRDSESKSSKSNSFEVDLVLKCVRYLGQQGYGTDKLVILTPYLGQLRLLREHLMVENDPVLNDLDSFDLIRAGLLSEASANINKHPIKISTIDNYQGEESEIVIVSLTRSNEKGDIGFMFSPERLNVLLSRARDGLIMIGNAQTFLKSRNADQAWTPFLHFLRENGHLYDGLPVQCQQHPQKKFLLKTTLDFEVECPDGGCSEPCGTQLSCGAHYCPSKCHQLYDHSKMECQALVEFVCPQKHRSQRLCSKSQAACAICAEEDRQKERIRKRNALLDAERDRKRAAYALQLAENKAEVDHQRRILQDHRDDEDSYRLLEQMRQDLASLRLTATNLEKQRQSSIKSQATPASKSPSNKVTIEDEEDWSSAKKQWEDFKRYEGADNEALDDLMSMIGLEDVKDKFLAIKLEVDTAMRQGLDMSNKRFGASLLGNPGTGKTTVARLYAKFLTSVGALPGSEFIETTGASLANEGVSGCKKKLEDILNNGGGAIFIDEAYQLASGSSFGGAAVLDFILAEVENLTGKVVFILAGYNKQMEKFFAHNPGFPSRFPHELQFKDYEDDELSSILAHKMNKRYNNRMEVEDGLGGLYARIVARRVGRGRGREGFGNAREMENTLSKIANRQAVRLSRERRAGKKPDDFFFTSADLLGPEPTEALSKSKAWKQLQNLIGLSAVKKAVQALFSTVQSNYQRELAEGPLIEYSLNKVFLGSPGTGKTTVAKMYGQILADLGFLSNGEVVVKNPSDFVGNVLGASESTTKGILASTVGKVLLIDEAYGLCGSSGEFSTSDPYKTAVIDTIVAEVQSVPGDDRCVLLAGYKEQMEEMFQKVNPGLSRRFPLASAFVFEDFDDGEMGKIFNLKLRKSAFKTTNLGERVAMDVLRRARNRPNFGNAGEVDILLDHAKARQQQRLNEGNGVGDHSRFDPIDFDEDFDRGERADTNVRLLFRGVIGCEAIISQLEGYQNAARELKAMDMDPREEIPFNFLFRGPPGTGKTSTARKMGKVFYDMGFLAKADVIECSATELVGSYVGHTGPKVQKVLENALGRVLFVDEAYRLAGEGFAKEAMDEIVDCLTKPKYAQKLIVILAGYDDDINCLMAQNPGLTSRFPEAVVFRGLEPPDCLDLLIQLLRGRQLDMRKKNKDLDLSTLELPTPNFKQKILEQFDTLGRIANWANARDVQTIAKGIFGLLLKAGAMKNTIAVVTEDLVYNVLDSMISERSQRQDTAKFKPSSPHSDMIAQMQSVQAPSPPQTTTTYSSAINASETEAPQQSAKDVPPAGRGDGIKRDSGVSDAVWEQLQRDKQAAWKKEEQFQKLIKASTETANNVKSLQREEQVSEQGFQQAINCNKDQLVLQEAKLLREEARLRHLVERRAQEKLLAELERQRQAAEEERRKEAKVQQKLKTLGVCPVGFRWIKQSGGYRCSGGSHFITDVSLGLSSI</sequence>
<dbReference type="Proteomes" id="UP001629113">
    <property type="component" value="Unassembled WGS sequence"/>
</dbReference>
<gene>
    <name evidence="8" type="ORF">PVAG01_11487</name>
</gene>
<feature type="domain" description="AAA+ ATPase" evidence="7">
    <location>
        <begin position="1327"/>
        <end position="1464"/>
    </location>
</feature>
<dbReference type="InterPro" id="IPR047187">
    <property type="entry name" value="SF1_C_Upf1"/>
</dbReference>
<keyword evidence="3" id="KW-0347">Helicase</keyword>
<feature type="compositionally biased region" description="Polar residues" evidence="6">
    <location>
        <begin position="1605"/>
        <end position="1618"/>
    </location>
</feature>
<dbReference type="Pfam" id="PF13087">
    <property type="entry name" value="AAA_12"/>
    <property type="match status" value="1"/>
</dbReference>
<name>A0ABR4P162_9HELO</name>
<dbReference type="InterPro" id="IPR027417">
    <property type="entry name" value="P-loop_NTPase"/>
</dbReference>
<dbReference type="EMBL" id="JBFCZG010000012">
    <property type="protein sequence ID" value="KAL3417064.1"/>
    <property type="molecule type" value="Genomic_DNA"/>
</dbReference>